<dbReference type="AlphaFoldDB" id="A0AAV4F8V7"/>
<protein>
    <submittedName>
        <fullName evidence="1">Uncharacterized protein</fullName>
    </submittedName>
</protein>
<name>A0AAV4F8V7_9GAST</name>
<comment type="caution">
    <text evidence="1">The sequence shown here is derived from an EMBL/GenBank/DDBJ whole genome shotgun (WGS) entry which is preliminary data.</text>
</comment>
<evidence type="ECO:0000313" key="1">
    <source>
        <dbReference type="EMBL" id="GFR68780.1"/>
    </source>
</evidence>
<gene>
    <name evidence="1" type="ORF">ElyMa_005616900</name>
</gene>
<reference evidence="1 2" key="1">
    <citation type="journal article" date="2021" name="Elife">
        <title>Chloroplast acquisition without the gene transfer in kleptoplastic sea slugs, Plakobranchus ocellatus.</title>
        <authorList>
            <person name="Maeda T."/>
            <person name="Takahashi S."/>
            <person name="Yoshida T."/>
            <person name="Shimamura S."/>
            <person name="Takaki Y."/>
            <person name="Nagai Y."/>
            <person name="Toyoda A."/>
            <person name="Suzuki Y."/>
            <person name="Arimoto A."/>
            <person name="Ishii H."/>
            <person name="Satoh N."/>
            <person name="Nishiyama T."/>
            <person name="Hasebe M."/>
            <person name="Maruyama T."/>
            <person name="Minagawa J."/>
            <person name="Obokata J."/>
            <person name="Shigenobu S."/>
        </authorList>
    </citation>
    <scope>NUCLEOTIDE SEQUENCE [LARGE SCALE GENOMIC DNA]</scope>
</reference>
<dbReference type="Proteomes" id="UP000762676">
    <property type="component" value="Unassembled WGS sequence"/>
</dbReference>
<accession>A0AAV4F8V7</accession>
<evidence type="ECO:0000313" key="2">
    <source>
        <dbReference type="Proteomes" id="UP000762676"/>
    </source>
</evidence>
<keyword evidence="2" id="KW-1185">Reference proteome</keyword>
<proteinExistence type="predicted"/>
<dbReference type="EMBL" id="BMAT01011219">
    <property type="protein sequence ID" value="GFR68780.1"/>
    <property type="molecule type" value="Genomic_DNA"/>
</dbReference>
<sequence length="101" mass="11555">MPVLQTHQEPKFLQRSRFLCGHLNPNSMFVCLSVCLSNMLVLLSRQEPKFLHRSRFLCGHMNPNSISADGHGDCELQPSLHQLVTRPKYSFDSDDLCTPTR</sequence>
<organism evidence="1 2">
    <name type="scientific">Elysia marginata</name>
    <dbReference type="NCBI Taxonomy" id="1093978"/>
    <lineage>
        <taxon>Eukaryota</taxon>
        <taxon>Metazoa</taxon>
        <taxon>Spiralia</taxon>
        <taxon>Lophotrochozoa</taxon>
        <taxon>Mollusca</taxon>
        <taxon>Gastropoda</taxon>
        <taxon>Heterobranchia</taxon>
        <taxon>Euthyneura</taxon>
        <taxon>Panpulmonata</taxon>
        <taxon>Sacoglossa</taxon>
        <taxon>Placobranchoidea</taxon>
        <taxon>Plakobranchidae</taxon>
        <taxon>Elysia</taxon>
    </lineage>
</organism>